<evidence type="ECO:0000256" key="1">
    <source>
        <dbReference type="ARBA" id="ARBA00004137"/>
    </source>
</evidence>
<comment type="subcellular location">
    <subcellularLocation>
        <location evidence="1 14">Mitochondrion inner membrane</location>
        <topology evidence="1 14">Peripheral membrane protein</topology>
        <orientation evidence="1 14">Intermembrane side</orientation>
    </subcellularLocation>
</comment>
<dbReference type="Proteomes" id="UP000294847">
    <property type="component" value="Chromosome 4"/>
</dbReference>
<reference evidence="16 17" key="1">
    <citation type="journal article" date="2019" name="Mol. Biol. Evol.">
        <title>Blast fungal genomes show frequent chromosomal changes, gene gains and losses, and effector gene turnover.</title>
        <authorList>
            <person name="Gomez Luciano L.B."/>
            <person name="Jason Tsai I."/>
            <person name="Chuma I."/>
            <person name="Tosa Y."/>
            <person name="Chen Y.H."/>
            <person name="Li J.Y."/>
            <person name="Li M.Y."/>
            <person name="Jade Lu M.Y."/>
            <person name="Nakayashiki H."/>
            <person name="Li W.H."/>
        </authorList>
    </citation>
    <scope>NUCLEOTIDE SEQUENCE [LARGE SCALE GENOMIC DNA]</scope>
    <source>
        <strain evidence="16">MZ5-1-6</strain>
    </source>
</reference>
<evidence type="ECO:0000313" key="16">
    <source>
        <dbReference type="EMBL" id="QBZ61452.1"/>
    </source>
</evidence>
<comment type="subunit">
    <text evidence="13">Heterohexamer; composed of 3 copies of TIM8 and 3 copies of TIM13, named soluble 70 kDa complex. Associates with the TIM22 complex, whose core is composed of TIM22 and TIM54. Interacts with the transmembrane regions of multi-pass transmembrane proteins in transit.</text>
</comment>
<dbReference type="Gene3D" id="1.10.287.810">
    <property type="entry name" value="Mitochondrial import inner membrane translocase subunit tim13 like domains"/>
    <property type="match status" value="1"/>
</dbReference>
<dbReference type="VEuPathDB" id="FungiDB:M_BR32_EuGene_00043211"/>
<evidence type="ECO:0000256" key="10">
    <source>
        <dbReference type="ARBA" id="ARBA00023157"/>
    </source>
</evidence>
<evidence type="ECO:0000313" key="17">
    <source>
        <dbReference type="Proteomes" id="UP000294847"/>
    </source>
</evidence>
<keyword evidence="5 14" id="KW-0999">Mitochondrion inner membrane</keyword>
<keyword evidence="4" id="KW-0479">Metal-binding</keyword>
<evidence type="ECO:0000256" key="15">
    <source>
        <dbReference type="SAM" id="MobiDB-lite"/>
    </source>
</evidence>
<dbReference type="GO" id="GO:0015031">
    <property type="term" value="P:protein transport"/>
    <property type="evidence" value="ECO:0007669"/>
    <property type="project" value="UniProtKB-KW"/>
</dbReference>
<organism evidence="16 17">
    <name type="scientific">Pyricularia oryzae</name>
    <name type="common">Rice blast fungus</name>
    <name type="synonym">Magnaporthe oryzae</name>
    <dbReference type="NCBI Taxonomy" id="318829"/>
    <lineage>
        <taxon>Eukaryota</taxon>
        <taxon>Fungi</taxon>
        <taxon>Dikarya</taxon>
        <taxon>Ascomycota</taxon>
        <taxon>Pezizomycotina</taxon>
        <taxon>Sordariomycetes</taxon>
        <taxon>Sordariomycetidae</taxon>
        <taxon>Magnaporthales</taxon>
        <taxon>Pyriculariaceae</taxon>
        <taxon>Pyricularia</taxon>
    </lineage>
</organism>
<comment type="function">
    <text evidence="12">Mitochondrial intermembrane chaperone that participates in the import and insertion of some multi-pass transmembrane proteins into the mitochondrial inner membrane. Also required for the transfer of beta-barrel precursors from the TOM complex to the sorting and assembly machinery (SAM complex) of the outer membrane. Acts as a chaperone-like protein that protects the hydrophobic precursors from aggregation and guide them through the mitochondrial intermembrane space. The TIM8-TIM13 complex is non essential and only mediates the import of few proteins, while the predominant TIM9-TIM10 70 kDa complex is crucial and mediates the import of much more proteins.</text>
</comment>
<evidence type="ECO:0000256" key="2">
    <source>
        <dbReference type="ARBA" id="ARBA00006720"/>
    </source>
</evidence>
<keyword evidence="5 14" id="KW-0472">Membrane</keyword>
<keyword evidence="9 14" id="KW-0496">Mitochondrion</keyword>
<evidence type="ECO:0000256" key="11">
    <source>
        <dbReference type="ARBA" id="ARBA00023186"/>
    </source>
</evidence>
<sequence>MGWFGSSKPEETQTPVPVSEFSDMAAPSSTTGALSASQSASIKEALMKQIQTESNTANVRMLMENVNSTCFEKCVPTPGSSLSGSETACVQACTEKYIQAWNVVNASYLRRIQQEAAKAR</sequence>
<evidence type="ECO:0000256" key="7">
    <source>
        <dbReference type="ARBA" id="ARBA00022927"/>
    </source>
</evidence>
<dbReference type="GO" id="GO:0045039">
    <property type="term" value="P:protein insertion into mitochondrial inner membrane"/>
    <property type="evidence" value="ECO:0007669"/>
    <property type="project" value="UniProtKB-ARBA"/>
</dbReference>
<dbReference type="SUPFAM" id="SSF144122">
    <property type="entry name" value="Tim10-like"/>
    <property type="match status" value="1"/>
</dbReference>
<keyword evidence="11 14" id="KW-0143">Chaperone</keyword>
<dbReference type="AlphaFoldDB" id="A0A4P7NHJ2"/>
<evidence type="ECO:0000256" key="14">
    <source>
        <dbReference type="RuleBase" id="RU367043"/>
    </source>
</evidence>
<evidence type="ECO:0000256" key="8">
    <source>
        <dbReference type="ARBA" id="ARBA00023010"/>
    </source>
</evidence>
<evidence type="ECO:0000256" key="9">
    <source>
        <dbReference type="ARBA" id="ARBA00023128"/>
    </source>
</evidence>
<dbReference type="EMBL" id="CP034207">
    <property type="protein sequence ID" value="QBZ61452.1"/>
    <property type="molecule type" value="Genomic_DNA"/>
</dbReference>
<comment type="domain">
    <text evidence="14">The twin CX3C motif contains 4 conserved Cys residues that form 2 disulfide bonds in the mitochondrial intermembrane space.</text>
</comment>
<keyword evidence="10 14" id="KW-1015">Disulfide bond</keyword>
<dbReference type="GO" id="GO:0046872">
    <property type="term" value="F:metal ion binding"/>
    <property type="evidence" value="ECO:0007669"/>
    <property type="project" value="UniProtKB-KW"/>
</dbReference>
<evidence type="ECO:0000256" key="5">
    <source>
        <dbReference type="ARBA" id="ARBA00022792"/>
    </source>
</evidence>
<name>A0A4P7NHJ2_PYROR</name>
<dbReference type="GO" id="GO:0042719">
    <property type="term" value="C:mitochondrial intermembrane space chaperone complex"/>
    <property type="evidence" value="ECO:0007669"/>
    <property type="project" value="UniProtKB-ARBA"/>
</dbReference>
<keyword evidence="8 14" id="KW-0811">Translocation</keyword>
<keyword evidence="7 14" id="KW-0653">Protein transport</keyword>
<dbReference type="GO" id="GO:0005743">
    <property type="term" value="C:mitochondrial inner membrane"/>
    <property type="evidence" value="ECO:0007669"/>
    <property type="project" value="UniProtKB-SubCell"/>
</dbReference>
<evidence type="ECO:0000256" key="4">
    <source>
        <dbReference type="ARBA" id="ARBA00022723"/>
    </source>
</evidence>
<dbReference type="Pfam" id="PF02953">
    <property type="entry name" value="zf-Tim10_DDP"/>
    <property type="match status" value="1"/>
</dbReference>
<dbReference type="InterPro" id="IPR035427">
    <property type="entry name" value="Tim10-like_dom_sf"/>
</dbReference>
<feature type="compositionally biased region" description="Polar residues" evidence="15">
    <location>
        <begin position="27"/>
        <end position="36"/>
    </location>
</feature>
<gene>
    <name evidence="16" type="ORF">PoMZ_08401</name>
</gene>
<keyword evidence="6" id="KW-0862">Zinc</keyword>
<protein>
    <recommendedName>
        <fullName evidence="14">Mitochondrial import inner membrane translocase subunit</fullName>
    </recommendedName>
</protein>
<evidence type="ECO:0000256" key="12">
    <source>
        <dbReference type="ARBA" id="ARBA00025151"/>
    </source>
</evidence>
<evidence type="ECO:0000256" key="6">
    <source>
        <dbReference type="ARBA" id="ARBA00022833"/>
    </source>
</evidence>
<accession>A0A4P7NHJ2</accession>
<evidence type="ECO:0000256" key="3">
    <source>
        <dbReference type="ARBA" id="ARBA00022448"/>
    </source>
</evidence>
<dbReference type="FunFam" id="1.10.287.810:FF:000001">
    <property type="entry name" value="mitochondrial import inner membrane translocase subunit TIM13"/>
    <property type="match status" value="1"/>
</dbReference>
<dbReference type="InterPro" id="IPR004217">
    <property type="entry name" value="Tim10-like"/>
</dbReference>
<proteinExistence type="inferred from homology"/>
<evidence type="ECO:0000256" key="13">
    <source>
        <dbReference type="ARBA" id="ARBA00025862"/>
    </source>
</evidence>
<comment type="similarity">
    <text evidence="2 14">Belongs to the small Tim family.</text>
</comment>
<feature type="region of interest" description="Disordered" evidence="15">
    <location>
        <begin position="1"/>
        <end position="36"/>
    </location>
</feature>
<keyword evidence="3 14" id="KW-0813">Transport</keyword>